<dbReference type="AlphaFoldDB" id="A0A5B6WUU7"/>
<gene>
    <name evidence="3" type="ORF">EPI10_006747</name>
</gene>
<dbReference type="Proteomes" id="UP000325315">
    <property type="component" value="Unassembled WGS sequence"/>
</dbReference>
<feature type="compositionally biased region" description="Polar residues" evidence="1">
    <location>
        <begin position="20"/>
        <end position="34"/>
    </location>
</feature>
<feature type="region of interest" description="Disordered" evidence="1">
    <location>
        <begin position="1"/>
        <end position="41"/>
    </location>
</feature>
<evidence type="ECO:0000259" key="2">
    <source>
        <dbReference type="Pfam" id="PF03732"/>
    </source>
</evidence>
<accession>A0A5B6WUU7</accession>
<dbReference type="InterPro" id="IPR005162">
    <property type="entry name" value="Retrotrans_gag_dom"/>
</dbReference>
<proteinExistence type="predicted"/>
<comment type="caution">
    <text evidence="3">The sequence shown here is derived from an EMBL/GenBank/DDBJ whole genome shotgun (WGS) entry which is preliminary data.</text>
</comment>
<sequence length="200" mass="23131">MDPERAVANDVESNAPAPVQGTSPSDSRPATSGQEGEAKQSFFQMMSEWLTQFVKNNPTVSQPPPPNKPPVDKIRKYGAEEFRATNDDDAEKAEFWLENTIRVFDEMSLTLEECIKCVVSLLQDAKYISERFIDQKRKEFLELKQGRMTVTEYEREFVKLSQYGREYVSSELIMCKRFEDGLNEDITSRDFRDKRVCCTR</sequence>
<organism evidence="3 4">
    <name type="scientific">Gossypium australe</name>
    <dbReference type="NCBI Taxonomy" id="47621"/>
    <lineage>
        <taxon>Eukaryota</taxon>
        <taxon>Viridiplantae</taxon>
        <taxon>Streptophyta</taxon>
        <taxon>Embryophyta</taxon>
        <taxon>Tracheophyta</taxon>
        <taxon>Spermatophyta</taxon>
        <taxon>Magnoliopsida</taxon>
        <taxon>eudicotyledons</taxon>
        <taxon>Gunneridae</taxon>
        <taxon>Pentapetalae</taxon>
        <taxon>rosids</taxon>
        <taxon>malvids</taxon>
        <taxon>Malvales</taxon>
        <taxon>Malvaceae</taxon>
        <taxon>Malvoideae</taxon>
        <taxon>Gossypium</taxon>
    </lineage>
</organism>
<evidence type="ECO:0000313" key="3">
    <source>
        <dbReference type="EMBL" id="KAA3484675.1"/>
    </source>
</evidence>
<dbReference type="OrthoDB" id="2272416at2759"/>
<evidence type="ECO:0000313" key="4">
    <source>
        <dbReference type="Proteomes" id="UP000325315"/>
    </source>
</evidence>
<dbReference type="Pfam" id="PF03732">
    <property type="entry name" value="Retrotrans_gag"/>
    <property type="match status" value="1"/>
</dbReference>
<feature type="region of interest" description="Disordered" evidence="1">
    <location>
        <begin position="54"/>
        <end position="73"/>
    </location>
</feature>
<dbReference type="EMBL" id="SMMG02000002">
    <property type="protein sequence ID" value="KAA3484675.1"/>
    <property type="molecule type" value="Genomic_DNA"/>
</dbReference>
<evidence type="ECO:0000256" key="1">
    <source>
        <dbReference type="SAM" id="MobiDB-lite"/>
    </source>
</evidence>
<protein>
    <submittedName>
        <fullName evidence="3">Gag-Pol polyprotein</fullName>
    </submittedName>
</protein>
<reference evidence="4" key="1">
    <citation type="journal article" date="2019" name="Plant Biotechnol. J.">
        <title>Genome sequencing of the Australian wild diploid species Gossypium australe highlights disease resistance and delayed gland morphogenesis.</title>
        <authorList>
            <person name="Cai Y."/>
            <person name="Cai X."/>
            <person name="Wang Q."/>
            <person name="Wang P."/>
            <person name="Zhang Y."/>
            <person name="Cai C."/>
            <person name="Xu Y."/>
            <person name="Wang K."/>
            <person name="Zhou Z."/>
            <person name="Wang C."/>
            <person name="Geng S."/>
            <person name="Li B."/>
            <person name="Dong Q."/>
            <person name="Hou Y."/>
            <person name="Wang H."/>
            <person name="Ai P."/>
            <person name="Liu Z."/>
            <person name="Yi F."/>
            <person name="Sun M."/>
            <person name="An G."/>
            <person name="Cheng J."/>
            <person name="Zhang Y."/>
            <person name="Shi Q."/>
            <person name="Xie Y."/>
            <person name="Shi X."/>
            <person name="Chang Y."/>
            <person name="Huang F."/>
            <person name="Chen Y."/>
            <person name="Hong S."/>
            <person name="Mi L."/>
            <person name="Sun Q."/>
            <person name="Zhang L."/>
            <person name="Zhou B."/>
            <person name="Peng R."/>
            <person name="Zhang X."/>
            <person name="Liu F."/>
        </authorList>
    </citation>
    <scope>NUCLEOTIDE SEQUENCE [LARGE SCALE GENOMIC DNA]</scope>
    <source>
        <strain evidence="4">cv. PA1801</strain>
    </source>
</reference>
<keyword evidence="4" id="KW-1185">Reference proteome</keyword>
<name>A0A5B6WUU7_9ROSI</name>
<feature type="domain" description="Retrotransposon gag" evidence="2">
    <location>
        <begin position="125"/>
        <end position="184"/>
    </location>
</feature>